<accession>A0A813J3S4</accession>
<feature type="non-terminal residue" evidence="1">
    <location>
        <position position="280"/>
    </location>
</feature>
<sequence>DVLELSHLCHAIVAPGVEEKIRIRLFDIELPSHNHVDWDLRCKAYVGGQAAVAEGPEGRSDKSRLREIKLEQHGSSWSSEIDVGIPDPQAPWAIRLKLYHRPASALFAQEKLAEVTGALPRPAGRVALAPASPGQPPGSARLEVLRLVPASALEALKEAVGEVLVQAIKAGVDAEDIQELCVGARELGPETLLRSPLAATALETAAGLVKPALVATLLAAGVPPTAAAARAAEQAGSPEGLSIAHELLLKAQGQQPGEQDLLRRAVEERMPLLAEKLLQD</sequence>
<gene>
    <name evidence="1" type="ORF">PGLA2088_LOCUS14674</name>
</gene>
<evidence type="ECO:0000313" key="1">
    <source>
        <dbReference type="EMBL" id="CAE8661827.1"/>
    </source>
</evidence>
<dbReference type="EMBL" id="CAJNNW010017887">
    <property type="protein sequence ID" value="CAE8661827.1"/>
    <property type="molecule type" value="Genomic_DNA"/>
</dbReference>
<dbReference type="Proteomes" id="UP000626109">
    <property type="component" value="Unassembled WGS sequence"/>
</dbReference>
<feature type="non-terminal residue" evidence="1">
    <location>
        <position position="1"/>
    </location>
</feature>
<comment type="caution">
    <text evidence="1">The sequence shown here is derived from an EMBL/GenBank/DDBJ whole genome shotgun (WGS) entry which is preliminary data.</text>
</comment>
<evidence type="ECO:0000313" key="2">
    <source>
        <dbReference type="Proteomes" id="UP000626109"/>
    </source>
</evidence>
<proteinExistence type="predicted"/>
<name>A0A813J3S4_POLGL</name>
<reference evidence="1" key="1">
    <citation type="submission" date="2021-02" db="EMBL/GenBank/DDBJ databases">
        <authorList>
            <person name="Dougan E. K."/>
            <person name="Rhodes N."/>
            <person name="Thang M."/>
            <person name="Chan C."/>
        </authorList>
    </citation>
    <scope>NUCLEOTIDE SEQUENCE</scope>
</reference>
<protein>
    <submittedName>
        <fullName evidence="1">Uncharacterized protein</fullName>
    </submittedName>
</protein>
<dbReference type="AlphaFoldDB" id="A0A813J3S4"/>
<organism evidence="1 2">
    <name type="scientific">Polarella glacialis</name>
    <name type="common">Dinoflagellate</name>
    <dbReference type="NCBI Taxonomy" id="89957"/>
    <lineage>
        <taxon>Eukaryota</taxon>
        <taxon>Sar</taxon>
        <taxon>Alveolata</taxon>
        <taxon>Dinophyceae</taxon>
        <taxon>Suessiales</taxon>
        <taxon>Suessiaceae</taxon>
        <taxon>Polarella</taxon>
    </lineage>
</organism>